<evidence type="ECO:0000256" key="1">
    <source>
        <dbReference type="SAM" id="MobiDB-lite"/>
    </source>
</evidence>
<dbReference type="EMBL" id="BEZZ01000240">
    <property type="protein sequence ID" value="GCC29221.1"/>
    <property type="molecule type" value="Genomic_DNA"/>
</dbReference>
<dbReference type="OMA" id="KCAPDIN"/>
<comment type="caution">
    <text evidence="2">The sequence shown here is derived from an EMBL/GenBank/DDBJ whole genome shotgun (WGS) entry which is preliminary data.</text>
</comment>
<feature type="compositionally biased region" description="Polar residues" evidence="1">
    <location>
        <begin position="37"/>
        <end position="51"/>
    </location>
</feature>
<keyword evidence="3" id="KW-1185">Reference proteome</keyword>
<dbReference type="OrthoDB" id="9906648at2759"/>
<reference evidence="2 3" key="1">
    <citation type="journal article" date="2018" name="Nat. Ecol. Evol.">
        <title>Shark genomes provide insights into elasmobranch evolution and the origin of vertebrates.</title>
        <authorList>
            <person name="Hara Y"/>
            <person name="Yamaguchi K"/>
            <person name="Onimaru K"/>
            <person name="Kadota M"/>
            <person name="Koyanagi M"/>
            <person name="Keeley SD"/>
            <person name="Tatsumi K"/>
            <person name="Tanaka K"/>
            <person name="Motone F"/>
            <person name="Kageyama Y"/>
            <person name="Nozu R"/>
            <person name="Adachi N"/>
            <person name="Nishimura O"/>
            <person name="Nakagawa R"/>
            <person name="Tanegashima C"/>
            <person name="Kiyatake I"/>
            <person name="Matsumoto R"/>
            <person name="Murakumo K"/>
            <person name="Nishida K"/>
            <person name="Terakita A"/>
            <person name="Kuratani S"/>
            <person name="Sato K"/>
            <person name="Hyodo S Kuraku.S."/>
        </authorList>
    </citation>
    <scope>NUCLEOTIDE SEQUENCE [LARGE SCALE GENOMIC DNA]</scope>
</reference>
<protein>
    <submittedName>
        <fullName evidence="2">Uncharacterized protein</fullName>
    </submittedName>
</protein>
<evidence type="ECO:0000313" key="3">
    <source>
        <dbReference type="Proteomes" id="UP000287033"/>
    </source>
</evidence>
<feature type="compositionally biased region" description="Acidic residues" evidence="1">
    <location>
        <begin position="142"/>
        <end position="157"/>
    </location>
</feature>
<dbReference type="Proteomes" id="UP000287033">
    <property type="component" value="Unassembled WGS sequence"/>
</dbReference>
<feature type="region of interest" description="Disordered" evidence="1">
    <location>
        <begin position="1"/>
        <end position="169"/>
    </location>
</feature>
<gene>
    <name evidence="2" type="ORF">chiPu_0007658</name>
</gene>
<dbReference type="AlphaFoldDB" id="A0A401SFQ3"/>
<sequence length="169" mass="18000">MGCSSSTQTQFQDSNRPNSKLEERNGGSKCAPDINGLTANGNETIPDQSQLLEAEDFDTVPADVVTSEPSPSEAVGDLEVAPETGLSPMAAEQKPEIPADPLEVTSPSDTDDIGEVQPSETEGQSEGETGEKLESEINVEPAFEEVEIKEEETEDTVATDVTEIKSKED</sequence>
<accession>A0A401SFQ3</accession>
<feature type="compositionally biased region" description="Polar residues" evidence="1">
    <location>
        <begin position="1"/>
        <end position="18"/>
    </location>
</feature>
<organism evidence="2 3">
    <name type="scientific">Chiloscyllium punctatum</name>
    <name type="common">Brownbanded bambooshark</name>
    <name type="synonym">Hemiscyllium punctatum</name>
    <dbReference type="NCBI Taxonomy" id="137246"/>
    <lineage>
        <taxon>Eukaryota</taxon>
        <taxon>Metazoa</taxon>
        <taxon>Chordata</taxon>
        <taxon>Craniata</taxon>
        <taxon>Vertebrata</taxon>
        <taxon>Chondrichthyes</taxon>
        <taxon>Elasmobranchii</taxon>
        <taxon>Galeomorphii</taxon>
        <taxon>Galeoidea</taxon>
        <taxon>Orectolobiformes</taxon>
        <taxon>Hemiscylliidae</taxon>
        <taxon>Chiloscyllium</taxon>
    </lineage>
</organism>
<proteinExistence type="predicted"/>
<evidence type="ECO:0000313" key="2">
    <source>
        <dbReference type="EMBL" id="GCC29221.1"/>
    </source>
</evidence>
<name>A0A401SFQ3_CHIPU</name>